<protein>
    <submittedName>
        <fullName evidence="2">Uncharacterized protein</fullName>
    </submittedName>
</protein>
<dbReference type="AlphaFoldDB" id="A0A9W6URW6"/>
<evidence type="ECO:0000256" key="1">
    <source>
        <dbReference type="SAM" id="MobiDB-lite"/>
    </source>
</evidence>
<gene>
    <name evidence="2" type="ORF">Kpho01_59540</name>
</gene>
<comment type="caution">
    <text evidence="2">The sequence shown here is derived from an EMBL/GenBank/DDBJ whole genome shotgun (WGS) entry which is preliminary data.</text>
</comment>
<feature type="compositionally biased region" description="Pro residues" evidence="1">
    <location>
        <begin position="134"/>
        <end position="143"/>
    </location>
</feature>
<reference evidence="2" key="1">
    <citation type="submission" date="2023-02" db="EMBL/GenBank/DDBJ databases">
        <title>Kitasatospora phosalacinea NBRC 14362.</title>
        <authorList>
            <person name="Ichikawa N."/>
            <person name="Sato H."/>
            <person name="Tonouchi N."/>
        </authorList>
    </citation>
    <scope>NUCLEOTIDE SEQUENCE</scope>
    <source>
        <strain evidence="2">NBRC 14362</strain>
    </source>
</reference>
<dbReference type="Proteomes" id="UP001165143">
    <property type="component" value="Unassembled WGS sequence"/>
</dbReference>
<dbReference type="RefSeq" id="WP_033253524.1">
    <property type="nucleotide sequence ID" value="NZ_BSRX01000045.1"/>
</dbReference>
<feature type="region of interest" description="Disordered" evidence="1">
    <location>
        <begin position="130"/>
        <end position="151"/>
    </location>
</feature>
<sequence length="151" mass="16689">MVRVVRTVPELPEGSWWDWDVVTSTPELFVLGADYDLTYHHGLELRFQEPLFVRCPAEQFHDPVFRAATGAEEEWVARAVGGTPGVLVAFECDDGGAVQATGLVAARRLEVATGVVFRYWREHLEPGQRRAPWVRPPAAPSAAPPGATGRR</sequence>
<evidence type="ECO:0000313" key="2">
    <source>
        <dbReference type="EMBL" id="GLW57943.1"/>
    </source>
</evidence>
<proteinExistence type="predicted"/>
<accession>A0A9W6URW6</accession>
<organism evidence="2 3">
    <name type="scientific">Kitasatospora phosalacinea</name>
    <dbReference type="NCBI Taxonomy" id="2065"/>
    <lineage>
        <taxon>Bacteria</taxon>
        <taxon>Bacillati</taxon>
        <taxon>Actinomycetota</taxon>
        <taxon>Actinomycetes</taxon>
        <taxon>Kitasatosporales</taxon>
        <taxon>Streptomycetaceae</taxon>
        <taxon>Kitasatospora</taxon>
    </lineage>
</organism>
<evidence type="ECO:0000313" key="3">
    <source>
        <dbReference type="Proteomes" id="UP001165143"/>
    </source>
</evidence>
<dbReference type="EMBL" id="BSRX01000045">
    <property type="protein sequence ID" value="GLW57943.1"/>
    <property type="molecule type" value="Genomic_DNA"/>
</dbReference>
<dbReference type="OrthoDB" id="3375452at2"/>
<name>A0A9W6URW6_9ACTN</name>